<sequence length="358" mass="39840">MYRPTWIEIDRAAIAHNVREIKARIGDQSMMAVVKADGYGHGAITVAEIALENGADLLAVALLEEAIELREAGIQAPILMLETLLPEHVSVASNYDVAVPVFSAEWLRQAKQHLTEIDSLRIHIKVDSGMGRLGLQTMEELDELLMELDSDLLELEGIYTHFATADELSSRLFEQQRTTFLGFVERVPHVRYIHAANSAAAIRLAGQDDPFNIVRIGIALYGAMPSDEMIPYYDFLQPAFSLKSQLMQVKCVEPGQTISYGATYTAPTDEWIGTVPIGYADGWSRRFQGYSLIVDGQPCEIVGRVCMDRLMIRLPQEYPVGTEVTLIGTGAPIDEAAHWLGTINYEVLCQFSKRVPRK</sequence>
<dbReference type="SUPFAM" id="SSF50621">
    <property type="entry name" value="Alanine racemase C-terminal domain-like"/>
    <property type="match status" value="1"/>
</dbReference>
<dbReference type="InterPro" id="IPR020622">
    <property type="entry name" value="Ala_racemase_pyridoxalP-BS"/>
</dbReference>
<dbReference type="InterPro" id="IPR001608">
    <property type="entry name" value="Ala_racemase_N"/>
</dbReference>
<dbReference type="FunFam" id="3.20.20.10:FF:000002">
    <property type="entry name" value="Alanine racemase"/>
    <property type="match status" value="1"/>
</dbReference>
<dbReference type="Pfam" id="PF01168">
    <property type="entry name" value="Ala_racemase_N"/>
    <property type="match status" value="1"/>
</dbReference>
<dbReference type="AlphaFoldDB" id="A0A653I1N8"/>
<comment type="similarity">
    <text evidence="5">Belongs to the alanine racemase family.</text>
</comment>
<dbReference type="GO" id="GO:0005829">
    <property type="term" value="C:cytosol"/>
    <property type="evidence" value="ECO:0007669"/>
    <property type="project" value="TreeGrafter"/>
</dbReference>
<feature type="domain" description="Alanine racemase C-terminal" evidence="8">
    <location>
        <begin position="239"/>
        <end position="358"/>
    </location>
</feature>
<protein>
    <recommendedName>
        <fullName evidence="5">Alanine racemase</fullName>
        <ecNumber evidence="5">5.1.1.1</ecNumber>
    </recommendedName>
</protein>
<dbReference type="GO" id="GO:0030632">
    <property type="term" value="P:D-alanine biosynthetic process"/>
    <property type="evidence" value="ECO:0007669"/>
    <property type="project" value="UniProtKB-UniRule"/>
</dbReference>
<evidence type="ECO:0000256" key="2">
    <source>
        <dbReference type="ARBA" id="ARBA00001933"/>
    </source>
</evidence>
<keyword evidence="3 5" id="KW-0663">Pyridoxal phosphate</keyword>
<reference evidence="9 10" key="1">
    <citation type="submission" date="2019-10" db="EMBL/GenBank/DDBJ databases">
        <authorList>
            <person name="Karimi E."/>
        </authorList>
    </citation>
    <scope>NUCLEOTIDE SEQUENCE [LARGE SCALE GENOMIC DNA]</scope>
    <source>
        <strain evidence="9">Exiguobacterium sp. 9Y</strain>
    </source>
</reference>
<dbReference type="Gene3D" id="3.20.20.10">
    <property type="entry name" value="Alanine racemase"/>
    <property type="match status" value="1"/>
</dbReference>
<dbReference type="InterPro" id="IPR000821">
    <property type="entry name" value="Ala_racemase"/>
</dbReference>
<dbReference type="UniPathway" id="UPA00042">
    <property type="reaction ID" value="UER00497"/>
</dbReference>
<evidence type="ECO:0000259" key="8">
    <source>
        <dbReference type="SMART" id="SM01005"/>
    </source>
</evidence>
<evidence type="ECO:0000256" key="4">
    <source>
        <dbReference type="ARBA" id="ARBA00023235"/>
    </source>
</evidence>
<dbReference type="EC" id="5.1.1.1" evidence="5"/>
<feature type="modified residue" description="N6-(pyridoxal phosphate)lysine" evidence="5 6">
    <location>
        <position position="35"/>
    </location>
</feature>
<feature type="binding site" evidence="5 7">
    <location>
        <position position="132"/>
    </location>
    <ligand>
        <name>substrate</name>
    </ligand>
</feature>
<keyword evidence="4 5" id="KW-0413">Isomerase</keyword>
<dbReference type="Gene3D" id="2.40.37.10">
    <property type="entry name" value="Lyase, Ornithine Decarboxylase, Chain A, domain 1"/>
    <property type="match status" value="1"/>
</dbReference>
<evidence type="ECO:0000256" key="5">
    <source>
        <dbReference type="HAMAP-Rule" id="MF_01201"/>
    </source>
</evidence>
<comment type="function">
    <text evidence="5">Catalyzes the interconversion of L-alanine and D-alanine. May also act on other amino acids.</text>
</comment>
<comment type="cofactor">
    <cofactor evidence="2 5 6">
        <name>pyridoxal 5'-phosphate</name>
        <dbReference type="ChEBI" id="CHEBI:597326"/>
    </cofactor>
</comment>
<dbReference type="GO" id="GO:0030170">
    <property type="term" value="F:pyridoxal phosphate binding"/>
    <property type="evidence" value="ECO:0007669"/>
    <property type="project" value="UniProtKB-UniRule"/>
</dbReference>
<feature type="active site" description="Proton acceptor; specific for D-alanine" evidence="5">
    <location>
        <position position="35"/>
    </location>
</feature>
<dbReference type="SMART" id="SM01005">
    <property type="entry name" value="Ala_racemase_C"/>
    <property type="match status" value="1"/>
</dbReference>
<dbReference type="PANTHER" id="PTHR30511">
    <property type="entry name" value="ALANINE RACEMASE"/>
    <property type="match status" value="1"/>
</dbReference>
<evidence type="ECO:0000313" key="10">
    <source>
        <dbReference type="Proteomes" id="UP000439752"/>
    </source>
</evidence>
<dbReference type="RefSeq" id="WP_029331915.1">
    <property type="nucleotide sequence ID" value="NZ_LR732308.1"/>
</dbReference>
<gene>
    <name evidence="9" type="primary">alrA</name>
    <name evidence="9" type="ORF">EXIGUO9Y_10057</name>
</gene>
<proteinExistence type="inferred from homology"/>
<dbReference type="Proteomes" id="UP000439752">
    <property type="component" value="Unassembled WGS sequence"/>
</dbReference>
<evidence type="ECO:0000256" key="6">
    <source>
        <dbReference type="PIRSR" id="PIRSR600821-50"/>
    </source>
</evidence>
<dbReference type="InterPro" id="IPR029066">
    <property type="entry name" value="PLP-binding_barrel"/>
</dbReference>
<dbReference type="SUPFAM" id="SSF51419">
    <property type="entry name" value="PLP-binding barrel"/>
    <property type="match status" value="1"/>
</dbReference>
<dbReference type="InterPro" id="IPR009006">
    <property type="entry name" value="Ala_racemase/Decarboxylase_C"/>
</dbReference>
<comment type="pathway">
    <text evidence="5">Amino-acid biosynthesis; D-alanine biosynthesis; D-alanine from L-alanine: step 1/1.</text>
</comment>
<organism evidence="9 10">
    <name type="scientific">Exiguobacterium oxidotolerans</name>
    <dbReference type="NCBI Taxonomy" id="223958"/>
    <lineage>
        <taxon>Bacteria</taxon>
        <taxon>Bacillati</taxon>
        <taxon>Bacillota</taxon>
        <taxon>Bacilli</taxon>
        <taxon>Bacillales</taxon>
        <taxon>Bacillales Family XII. Incertae Sedis</taxon>
        <taxon>Exiguobacterium</taxon>
    </lineage>
</organism>
<accession>A0A653I1N8</accession>
<dbReference type="NCBIfam" id="TIGR00492">
    <property type="entry name" value="alr"/>
    <property type="match status" value="1"/>
</dbReference>
<feature type="active site" description="Proton acceptor; specific for L-alanine" evidence="5">
    <location>
        <position position="260"/>
    </location>
</feature>
<keyword evidence="10" id="KW-1185">Reference proteome</keyword>
<dbReference type="HAMAP" id="MF_01201">
    <property type="entry name" value="Ala_racemase"/>
    <property type="match status" value="1"/>
</dbReference>
<dbReference type="CDD" id="cd00430">
    <property type="entry name" value="PLPDE_III_AR"/>
    <property type="match status" value="1"/>
</dbReference>
<dbReference type="FunFam" id="2.40.37.10:FF:000006">
    <property type="entry name" value="Alanine racemase"/>
    <property type="match status" value="1"/>
</dbReference>
<dbReference type="GO" id="GO:0009252">
    <property type="term" value="P:peptidoglycan biosynthetic process"/>
    <property type="evidence" value="ECO:0007669"/>
    <property type="project" value="TreeGrafter"/>
</dbReference>
<evidence type="ECO:0000313" key="9">
    <source>
        <dbReference type="EMBL" id="VWX32787.1"/>
    </source>
</evidence>
<dbReference type="PANTHER" id="PTHR30511:SF0">
    <property type="entry name" value="ALANINE RACEMASE, CATABOLIC-RELATED"/>
    <property type="match status" value="1"/>
</dbReference>
<dbReference type="InterPro" id="IPR011079">
    <property type="entry name" value="Ala_racemase_C"/>
</dbReference>
<evidence type="ECO:0000256" key="1">
    <source>
        <dbReference type="ARBA" id="ARBA00000316"/>
    </source>
</evidence>
<dbReference type="PROSITE" id="PS00395">
    <property type="entry name" value="ALANINE_RACEMASE"/>
    <property type="match status" value="1"/>
</dbReference>
<feature type="binding site" evidence="5 7">
    <location>
        <position position="307"/>
    </location>
    <ligand>
        <name>substrate</name>
    </ligand>
</feature>
<dbReference type="Pfam" id="PF00842">
    <property type="entry name" value="Ala_racemase_C"/>
    <property type="match status" value="1"/>
</dbReference>
<comment type="catalytic activity">
    <reaction evidence="1 5">
        <text>L-alanine = D-alanine</text>
        <dbReference type="Rhea" id="RHEA:20249"/>
        <dbReference type="ChEBI" id="CHEBI:57416"/>
        <dbReference type="ChEBI" id="CHEBI:57972"/>
        <dbReference type="EC" id="5.1.1.1"/>
    </reaction>
</comment>
<evidence type="ECO:0000256" key="3">
    <source>
        <dbReference type="ARBA" id="ARBA00022898"/>
    </source>
</evidence>
<dbReference type="PRINTS" id="PR00992">
    <property type="entry name" value="ALARACEMASE"/>
</dbReference>
<evidence type="ECO:0000256" key="7">
    <source>
        <dbReference type="PIRSR" id="PIRSR600821-52"/>
    </source>
</evidence>
<name>A0A653I1N8_9BACL</name>
<dbReference type="GO" id="GO:0008784">
    <property type="term" value="F:alanine racemase activity"/>
    <property type="evidence" value="ECO:0007669"/>
    <property type="project" value="UniProtKB-UniRule"/>
</dbReference>
<dbReference type="EMBL" id="CABWKQ010000001">
    <property type="protein sequence ID" value="VWX32787.1"/>
    <property type="molecule type" value="Genomic_DNA"/>
</dbReference>